<dbReference type="InterPro" id="IPR018151">
    <property type="entry name" value="TF_GreA/GreB_CS"/>
</dbReference>
<accession>A0A7D5V8Q1</accession>
<dbReference type="PANTHER" id="PTHR30437:SF6">
    <property type="entry name" value="TRANSCRIPTION ELONGATION FACTOR GREB"/>
    <property type="match status" value="1"/>
</dbReference>
<gene>
    <name evidence="4 8" type="primary">greB</name>
    <name evidence="8" type="ORF">HZU75_02075</name>
</gene>
<evidence type="ECO:0000256" key="4">
    <source>
        <dbReference type="HAMAP-Rule" id="MF_00930"/>
    </source>
</evidence>
<dbReference type="InterPro" id="IPR023459">
    <property type="entry name" value="Tscrpt_elong_fac_GreA/B_fam"/>
</dbReference>
<dbReference type="GO" id="GO:0070063">
    <property type="term" value="F:RNA polymerase binding"/>
    <property type="evidence" value="ECO:0007669"/>
    <property type="project" value="InterPro"/>
</dbReference>
<dbReference type="SUPFAM" id="SSF54534">
    <property type="entry name" value="FKBP-like"/>
    <property type="match status" value="1"/>
</dbReference>
<dbReference type="GO" id="GO:0032784">
    <property type="term" value="P:regulation of DNA-templated transcription elongation"/>
    <property type="evidence" value="ECO:0007669"/>
    <property type="project" value="UniProtKB-UniRule"/>
</dbReference>
<dbReference type="NCBIfam" id="NF002506">
    <property type="entry name" value="PRK01885.1"/>
    <property type="match status" value="1"/>
</dbReference>
<dbReference type="Pfam" id="PF03449">
    <property type="entry name" value="GreA_GreB_N"/>
    <property type="match status" value="1"/>
</dbReference>
<dbReference type="InterPro" id="IPR028624">
    <property type="entry name" value="Tscrpt_elong_fac_GreA/B"/>
</dbReference>
<keyword evidence="9" id="KW-1185">Reference proteome</keyword>
<keyword evidence="1 4" id="KW-0805">Transcription regulation</keyword>
<dbReference type="PIRSF" id="PIRSF006092">
    <property type="entry name" value="GreA_GreB"/>
    <property type="match status" value="1"/>
</dbReference>
<feature type="domain" description="Transcription elongation factor GreA/GreB C-terminal" evidence="6">
    <location>
        <begin position="106"/>
        <end position="180"/>
    </location>
</feature>
<comment type="function">
    <text evidence="4">Necessary for efficient RNA polymerase transcription elongation past template-encoded arresting sites. The arresting sites in DNA have the property of trapping a certain fraction of elongating RNA polymerases that pass through, resulting in locked ternary complexes. Cleavage of the nascent transcript by cleavage factors such as GreA or GreB allows the resumption of elongation from the new 3'terminus. GreB releases sequences of up to 9 nucleotides in length.</text>
</comment>
<dbReference type="KEGG" id="cfon:HZU75_02075"/>
<protein>
    <recommendedName>
        <fullName evidence="4">Transcription elongation factor GreB</fullName>
    </recommendedName>
    <alternativeName>
        <fullName evidence="4">Transcript cleavage factor GreB</fullName>
    </alternativeName>
</protein>
<evidence type="ECO:0000259" key="7">
    <source>
        <dbReference type="Pfam" id="PF03449"/>
    </source>
</evidence>
<dbReference type="HAMAP" id="MF_00105">
    <property type="entry name" value="GreA_GreB"/>
    <property type="match status" value="1"/>
</dbReference>
<dbReference type="NCBIfam" id="TIGR01461">
    <property type="entry name" value="greB"/>
    <property type="match status" value="1"/>
</dbReference>
<evidence type="ECO:0000256" key="2">
    <source>
        <dbReference type="ARBA" id="ARBA00023125"/>
    </source>
</evidence>
<sequence length="185" mass="21227">MSKAFTKETDGDEDDLPAELKVPAGSKNYMTPQGWQRMKTELFDLVNKERPHVTQVVNWAASNGDRSENADYQYGKRRLREIDRRIRFLSKRLEAAEVIDPEAREATDQIFFSATVTYLREDGREETVSIVGIDETNFPLNHISWTSPVARALIKAREGDVVLLRTPSGHEELEIIEVRYTKIES</sequence>
<keyword evidence="8" id="KW-0648">Protein biosynthesis</keyword>
<dbReference type="GO" id="GO:0003746">
    <property type="term" value="F:translation elongation factor activity"/>
    <property type="evidence" value="ECO:0007669"/>
    <property type="project" value="UniProtKB-KW"/>
</dbReference>
<dbReference type="FunFam" id="1.10.287.180:FF:000001">
    <property type="entry name" value="Transcription elongation factor GreA"/>
    <property type="match status" value="1"/>
</dbReference>
<dbReference type="HAMAP" id="MF_00930">
    <property type="entry name" value="GreB"/>
    <property type="match status" value="1"/>
</dbReference>
<comment type="similarity">
    <text evidence="4">Belongs to the GreA/GreB family. GreB subfamily.</text>
</comment>
<evidence type="ECO:0000256" key="1">
    <source>
        <dbReference type="ARBA" id="ARBA00023015"/>
    </source>
</evidence>
<evidence type="ECO:0000313" key="8">
    <source>
        <dbReference type="EMBL" id="QLI80420.1"/>
    </source>
</evidence>
<dbReference type="GO" id="GO:0003677">
    <property type="term" value="F:DNA binding"/>
    <property type="evidence" value="ECO:0007669"/>
    <property type="project" value="UniProtKB-UniRule"/>
</dbReference>
<dbReference type="InterPro" id="IPR006358">
    <property type="entry name" value="Tscrpt_elong_fac_GreB"/>
</dbReference>
<evidence type="ECO:0000313" key="9">
    <source>
        <dbReference type="Proteomes" id="UP000510822"/>
    </source>
</evidence>
<dbReference type="AlphaFoldDB" id="A0A7D5V8Q1"/>
<dbReference type="GO" id="GO:0006354">
    <property type="term" value="P:DNA-templated transcription elongation"/>
    <property type="evidence" value="ECO:0007669"/>
    <property type="project" value="TreeGrafter"/>
</dbReference>
<reference evidence="8 9" key="1">
    <citation type="journal article" date="2016" name="Int. J. Syst. Evol. Microbiol.">
        <title>Chitinibacter fontanus sp. nov., isolated from a spring.</title>
        <authorList>
            <person name="Sheu S.Y."/>
            <person name="Li Y.S."/>
            <person name="Young C.C."/>
            <person name="Chen W.M."/>
        </authorList>
    </citation>
    <scope>NUCLEOTIDE SEQUENCE [LARGE SCALE GENOMIC DNA]</scope>
    <source>
        <strain evidence="8 9">STM-7</strain>
    </source>
</reference>
<dbReference type="Pfam" id="PF01272">
    <property type="entry name" value="GreA_GreB"/>
    <property type="match status" value="1"/>
</dbReference>
<feature type="domain" description="Transcription elongation factor GreA/GreB N-terminal" evidence="7">
    <location>
        <begin position="28"/>
        <end position="98"/>
    </location>
</feature>
<organism evidence="8 9">
    <name type="scientific">Chitinibacter fontanus</name>
    <dbReference type="NCBI Taxonomy" id="1737446"/>
    <lineage>
        <taxon>Bacteria</taxon>
        <taxon>Pseudomonadati</taxon>
        <taxon>Pseudomonadota</taxon>
        <taxon>Betaproteobacteria</taxon>
        <taxon>Neisseriales</taxon>
        <taxon>Chitinibacteraceae</taxon>
        <taxon>Chitinibacter</taxon>
    </lineage>
</organism>
<dbReference type="Gene3D" id="1.10.287.180">
    <property type="entry name" value="Transcription elongation factor, GreA/GreB, N-terminal domain"/>
    <property type="match status" value="1"/>
</dbReference>
<keyword evidence="3 4" id="KW-0804">Transcription</keyword>
<dbReference type="InterPro" id="IPR036953">
    <property type="entry name" value="GreA/GreB_C_sf"/>
</dbReference>
<dbReference type="Gene3D" id="3.10.50.30">
    <property type="entry name" value="Transcription elongation factor, GreA/GreB, C-terminal domain"/>
    <property type="match status" value="1"/>
</dbReference>
<dbReference type="PROSITE" id="PS00830">
    <property type="entry name" value="GREAB_2"/>
    <property type="match status" value="1"/>
</dbReference>
<dbReference type="FunFam" id="3.10.50.30:FF:000001">
    <property type="entry name" value="Transcription elongation factor GreA"/>
    <property type="match status" value="1"/>
</dbReference>
<keyword evidence="8" id="KW-0251">Elongation factor</keyword>
<proteinExistence type="inferred from homology"/>
<dbReference type="InterPro" id="IPR001437">
    <property type="entry name" value="Tscrpt_elong_fac_GreA/B_C"/>
</dbReference>
<evidence type="ECO:0000256" key="3">
    <source>
        <dbReference type="ARBA" id="ARBA00023163"/>
    </source>
</evidence>
<evidence type="ECO:0000256" key="5">
    <source>
        <dbReference type="SAM" id="MobiDB-lite"/>
    </source>
</evidence>
<keyword evidence="2 4" id="KW-0238">DNA-binding</keyword>
<feature type="region of interest" description="Disordered" evidence="5">
    <location>
        <begin position="1"/>
        <end position="29"/>
    </location>
</feature>
<name>A0A7D5V8Q1_9NEIS</name>
<dbReference type="InterPro" id="IPR022691">
    <property type="entry name" value="Tscrpt_elong_fac_GreA/B_N"/>
</dbReference>
<evidence type="ECO:0000259" key="6">
    <source>
        <dbReference type="Pfam" id="PF01272"/>
    </source>
</evidence>
<dbReference type="InterPro" id="IPR036805">
    <property type="entry name" value="Tscrpt_elong_fac_GreA/B_N_sf"/>
</dbReference>
<dbReference type="SUPFAM" id="SSF46557">
    <property type="entry name" value="GreA transcript cleavage protein, N-terminal domain"/>
    <property type="match status" value="1"/>
</dbReference>
<dbReference type="Proteomes" id="UP000510822">
    <property type="component" value="Chromosome"/>
</dbReference>
<dbReference type="PROSITE" id="PS00829">
    <property type="entry name" value="GREAB_1"/>
    <property type="match status" value="1"/>
</dbReference>
<dbReference type="EMBL" id="CP058952">
    <property type="protein sequence ID" value="QLI80420.1"/>
    <property type="molecule type" value="Genomic_DNA"/>
</dbReference>
<dbReference type="PANTHER" id="PTHR30437">
    <property type="entry name" value="TRANSCRIPTION ELONGATION FACTOR GREA"/>
    <property type="match status" value="1"/>
</dbReference>
<dbReference type="RefSeq" id="WP_180307560.1">
    <property type="nucleotide sequence ID" value="NZ_CP058952.1"/>
</dbReference>